<feature type="region of interest" description="Disordered" evidence="1">
    <location>
        <begin position="39"/>
        <end position="104"/>
    </location>
</feature>
<feature type="non-terminal residue" evidence="2">
    <location>
        <position position="104"/>
    </location>
</feature>
<reference evidence="2" key="1">
    <citation type="journal article" date="2022" name="bioRxiv">
        <title>Sequencing and chromosome-scale assembly of the giantPleurodeles waltlgenome.</title>
        <authorList>
            <person name="Brown T."/>
            <person name="Elewa A."/>
            <person name="Iarovenko S."/>
            <person name="Subramanian E."/>
            <person name="Araus A.J."/>
            <person name="Petzold A."/>
            <person name="Susuki M."/>
            <person name="Suzuki K.-i.T."/>
            <person name="Hayashi T."/>
            <person name="Toyoda A."/>
            <person name="Oliveira C."/>
            <person name="Osipova E."/>
            <person name="Leigh N.D."/>
            <person name="Simon A."/>
            <person name="Yun M.H."/>
        </authorList>
    </citation>
    <scope>NUCLEOTIDE SEQUENCE</scope>
    <source>
        <strain evidence="2">20211129_DDA</strain>
        <tissue evidence="2">Liver</tissue>
    </source>
</reference>
<proteinExistence type="predicted"/>
<comment type="caution">
    <text evidence="2">The sequence shown here is derived from an EMBL/GenBank/DDBJ whole genome shotgun (WGS) entry which is preliminary data.</text>
</comment>
<accession>A0AAV7REX9</accession>
<dbReference type="Proteomes" id="UP001066276">
    <property type="component" value="Chromosome 5"/>
</dbReference>
<evidence type="ECO:0000313" key="2">
    <source>
        <dbReference type="EMBL" id="KAJ1150040.1"/>
    </source>
</evidence>
<gene>
    <name evidence="2" type="ORF">NDU88_002838</name>
</gene>
<feature type="region of interest" description="Disordered" evidence="1">
    <location>
        <begin position="1"/>
        <end position="23"/>
    </location>
</feature>
<protein>
    <submittedName>
        <fullName evidence="2">Uncharacterized protein</fullName>
    </submittedName>
</protein>
<evidence type="ECO:0000313" key="3">
    <source>
        <dbReference type="Proteomes" id="UP001066276"/>
    </source>
</evidence>
<feature type="compositionally biased region" description="Basic and acidic residues" evidence="1">
    <location>
        <begin position="12"/>
        <end position="22"/>
    </location>
</feature>
<dbReference type="AlphaFoldDB" id="A0AAV7REX9"/>
<evidence type="ECO:0000256" key="1">
    <source>
        <dbReference type="SAM" id="MobiDB-lite"/>
    </source>
</evidence>
<name>A0AAV7REX9_PLEWA</name>
<organism evidence="2 3">
    <name type="scientific">Pleurodeles waltl</name>
    <name type="common">Iberian ribbed newt</name>
    <dbReference type="NCBI Taxonomy" id="8319"/>
    <lineage>
        <taxon>Eukaryota</taxon>
        <taxon>Metazoa</taxon>
        <taxon>Chordata</taxon>
        <taxon>Craniata</taxon>
        <taxon>Vertebrata</taxon>
        <taxon>Euteleostomi</taxon>
        <taxon>Amphibia</taxon>
        <taxon>Batrachia</taxon>
        <taxon>Caudata</taxon>
        <taxon>Salamandroidea</taxon>
        <taxon>Salamandridae</taxon>
        <taxon>Pleurodelinae</taxon>
        <taxon>Pleurodeles</taxon>
    </lineage>
</organism>
<feature type="non-terminal residue" evidence="2">
    <location>
        <position position="1"/>
    </location>
</feature>
<feature type="compositionally biased region" description="Low complexity" evidence="1">
    <location>
        <begin position="66"/>
        <end position="75"/>
    </location>
</feature>
<sequence length="104" mass="11732">VIKDSSMFHSHITSERRGENKTRSLYQVELPQHQARYCPLTRLPTLDEALSDDDTPRHVDVDDGPRQSGQPGQRQSEARDLANHRPNGADPGVLLLTKRPPVEK</sequence>
<keyword evidence="3" id="KW-1185">Reference proteome</keyword>
<dbReference type="EMBL" id="JANPWB010000009">
    <property type="protein sequence ID" value="KAJ1150040.1"/>
    <property type="molecule type" value="Genomic_DNA"/>
</dbReference>
<feature type="compositionally biased region" description="Basic and acidic residues" evidence="1">
    <location>
        <begin position="54"/>
        <end position="65"/>
    </location>
</feature>